<dbReference type="SMART" id="SM00387">
    <property type="entry name" value="HATPase_c"/>
    <property type="match status" value="1"/>
</dbReference>
<feature type="domain" description="PAS" evidence="10">
    <location>
        <begin position="124"/>
        <end position="186"/>
    </location>
</feature>
<keyword evidence="4" id="KW-0808">Transferase</keyword>
<evidence type="ECO:0000256" key="3">
    <source>
        <dbReference type="ARBA" id="ARBA00022553"/>
    </source>
</evidence>
<dbReference type="EC" id="2.7.13.3" evidence="2"/>
<organism evidence="11 12">
    <name type="scientific">Tumebacillus amylolyticus</name>
    <dbReference type="NCBI Taxonomy" id="2801339"/>
    <lineage>
        <taxon>Bacteria</taxon>
        <taxon>Bacillati</taxon>
        <taxon>Bacillota</taxon>
        <taxon>Bacilli</taxon>
        <taxon>Bacillales</taxon>
        <taxon>Alicyclobacillaceae</taxon>
        <taxon>Tumebacillus</taxon>
    </lineage>
</organism>
<dbReference type="EMBL" id="JAEQNB010000002">
    <property type="protein sequence ID" value="MBL0386514.1"/>
    <property type="molecule type" value="Genomic_DNA"/>
</dbReference>
<evidence type="ECO:0000256" key="5">
    <source>
        <dbReference type="ARBA" id="ARBA00022741"/>
    </source>
</evidence>
<dbReference type="SMART" id="SM00388">
    <property type="entry name" value="HisKA"/>
    <property type="match status" value="1"/>
</dbReference>
<evidence type="ECO:0000259" key="9">
    <source>
        <dbReference type="PROSITE" id="PS50109"/>
    </source>
</evidence>
<dbReference type="InterPro" id="IPR003594">
    <property type="entry name" value="HATPase_dom"/>
</dbReference>
<dbReference type="PANTHER" id="PTHR43065">
    <property type="entry name" value="SENSOR HISTIDINE KINASE"/>
    <property type="match status" value="1"/>
</dbReference>
<dbReference type="SMART" id="SM00091">
    <property type="entry name" value="PAS"/>
    <property type="match status" value="2"/>
</dbReference>
<evidence type="ECO:0000259" key="10">
    <source>
        <dbReference type="PROSITE" id="PS50112"/>
    </source>
</evidence>
<keyword evidence="8" id="KW-0902">Two-component regulatory system</keyword>
<dbReference type="InterPro" id="IPR004358">
    <property type="entry name" value="Sig_transdc_His_kin-like_C"/>
</dbReference>
<dbReference type="Pfam" id="PF00512">
    <property type="entry name" value="HisKA"/>
    <property type="match status" value="1"/>
</dbReference>
<comment type="caution">
    <text evidence="11">The sequence shown here is derived from an EMBL/GenBank/DDBJ whole genome shotgun (WGS) entry which is preliminary data.</text>
</comment>
<name>A0ABS1J8D1_9BACL</name>
<dbReference type="InterPro" id="IPR013767">
    <property type="entry name" value="PAS_fold"/>
</dbReference>
<dbReference type="CDD" id="cd00130">
    <property type="entry name" value="PAS"/>
    <property type="match status" value="1"/>
</dbReference>
<evidence type="ECO:0000256" key="7">
    <source>
        <dbReference type="ARBA" id="ARBA00022840"/>
    </source>
</evidence>
<reference evidence="11 12" key="1">
    <citation type="submission" date="2021-01" db="EMBL/GenBank/DDBJ databases">
        <title>Tumebacillus sp. strain ITR2 16S ribosomal RNA gene Genome sequencing and assembly.</title>
        <authorList>
            <person name="Kang M."/>
        </authorList>
    </citation>
    <scope>NUCLEOTIDE SEQUENCE [LARGE SCALE GENOMIC DNA]</scope>
    <source>
        <strain evidence="11 12">ITR2</strain>
    </source>
</reference>
<dbReference type="SUPFAM" id="SSF47384">
    <property type="entry name" value="Homodimeric domain of signal transducing histidine kinase"/>
    <property type="match status" value="1"/>
</dbReference>
<dbReference type="InterPro" id="IPR035965">
    <property type="entry name" value="PAS-like_dom_sf"/>
</dbReference>
<dbReference type="Pfam" id="PF00989">
    <property type="entry name" value="PAS"/>
    <property type="match status" value="1"/>
</dbReference>
<comment type="catalytic activity">
    <reaction evidence="1">
        <text>ATP + protein L-histidine = ADP + protein N-phospho-L-histidine.</text>
        <dbReference type="EC" id="2.7.13.3"/>
    </reaction>
</comment>
<dbReference type="SUPFAM" id="SSF55785">
    <property type="entry name" value="PYP-like sensor domain (PAS domain)"/>
    <property type="match status" value="2"/>
</dbReference>
<proteinExistence type="predicted"/>
<evidence type="ECO:0000256" key="4">
    <source>
        <dbReference type="ARBA" id="ARBA00022679"/>
    </source>
</evidence>
<evidence type="ECO:0000256" key="6">
    <source>
        <dbReference type="ARBA" id="ARBA00022777"/>
    </source>
</evidence>
<evidence type="ECO:0000313" key="12">
    <source>
        <dbReference type="Proteomes" id="UP000602284"/>
    </source>
</evidence>
<dbReference type="Pfam" id="PF02518">
    <property type="entry name" value="HATPase_c"/>
    <property type="match status" value="1"/>
</dbReference>
<dbReference type="InterPro" id="IPR036890">
    <property type="entry name" value="HATPase_C_sf"/>
</dbReference>
<dbReference type="CDD" id="cd00075">
    <property type="entry name" value="HATPase"/>
    <property type="match status" value="1"/>
</dbReference>
<dbReference type="PRINTS" id="PR00344">
    <property type="entry name" value="BCTRLSENSOR"/>
</dbReference>
<sequence length="597" mass="67053">MKSMTEETNDHACLVLEELMGDLIGALDETSHVDMEALVAPYGRHAYEKGYALACEGMEMQEMLQLGQSVRNRLLKDLYRHMRQWPEDMALSRMLQASSAFSLYTNQFLYGYEARKKELFTRQSEQQRNQVLNSLPLSVVIYDSEGYCVFANERCLQNNRVSLEELVGKNRNDLADQYNETPDPENTWARVLAGNRVHMRLESFGDEGQSLNEKDFVPLVEPNGDVSGVIAVTYSSVSEKERLYNLQRQFSFVLNSMNSGLLILNSESRVAGFNEKAQEIFGLSAEEVIGTSLNELYATYIDQQDREVVEFLNSLVDRGLPIRDIQRTIKMRDRTLTLRLDGNPILGTGGVAVGYILIFEDMTELLAMREAMMRNEKFALIGQFAAGIAHEIRNPLTTVFGFLQLLAAGSVKHENFANLTRTLLIPELDRANTILSDFLMVSKPTAPQRTVVDTARFFEEVVRLVESEAHLRGVVLEIEEADELPELNLDVQQMKQVFLNLCKNAFDVTPPGGSLRLTAKQLITDNHIRFDVIDEGPGIQADDLSRIFDPFFTTKEHGTGLGLPISHRIIEGHGGKLKVRSAAGAGTTFTILIPVGR</sequence>
<dbReference type="CDD" id="cd00082">
    <property type="entry name" value="HisKA"/>
    <property type="match status" value="1"/>
</dbReference>
<feature type="domain" description="Histidine kinase" evidence="9">
    <location>
        <begin position="387"/>
        <end position="597"/>
    </location>
</feature>
<dbReference type="InterPro" id="IPR000014">
    <property type="entry name" value="PAS"/>
</dbReference>
<dbReference type="PROSITE" id="PS50112">
    <property type="entry name" value="PAS"/>
    <property type="match status" value="2"/>
</dbReference>
<keyword evidence="6" id="KW-0418">Kinase</keyword>
<keyword evidence="7" id="KW-0067">ATP-binding</keyword>
<dbReference type="Proteomes" id="UP000602284">
    <property type="component" value="Unassembled WGS sequence"/>
</dbReference>
<evidence type="ECO:0000313" key="11">
    <source>
        <dbReference type="EMBL" id="MBL0386514.1"/>
    </source>
</evidence>
<dbReference type="InterPro" id="IPR003661">
    <property type="entry name" value="HisK_dim/P_dom"/>
</dbReference>
<keyword evidence="5" id="KW-0547">Nucleotide-binding</keyword>
<keyword evidence="3" id="KW-0597">Phosphoprotein</keyword>
<dbReference type="SUPFAM" id="SSF55874">
    <property type="entry name" value="ATPase domain of HSP90 chaperone/DNA topoisomerase II/histidine kinase"/>
    <property type="match status" value="1"/>
</dbReference>
<dbReference type="NCBIfam" id="TIGR00229">
    <property type="entry name" value="sensory_box"/>
    <property type="match status" value="1"/>
</dbReference>
<dbReference type="InterPro" id="IPR036097">
    <property type="entry name" value="HisK_dim/P_sf"/>
</dbReference>
<feature type="domain" description="PAS" evidence="10">
    <location>
        <begin position="246"/>
        <end position="319"/>
    </location>
</feature>
<accession>A0ABS1J8D1</accession>
<evidence type="ECO:0000256" key="1">
    <source>
        <dbReference type="ARBA" id="ARBA00000085"/>
    </source>
</evidence>
<protein>
    <recommendedName>
        <fullName evidence="2">histidine kinase</fullName>
        <ecNumber evidence="2">2.7.13.3</ecNumber>
    </recommendedName>
</protein>
<dbReference type="PANTHER" id="PTHR43065:SF34">
    <property type="entry name" value="SPORULATION KINASE A"/>
    <property type="match status" value="1"/>
</dbReference>
<evidence type="ECO:0000256" key="8">
    <source>
        <dbReference type="ARBA" id="ARBA00023012"/>
    </source>
</evidence>
<dbReference type="PROSITE" id="PS50109">
    <property type="entry name" value="HIS_KIN"/>
    <property type="match status" value="1"/>
</dbReference>
<dbReference type="InterPro" id="IPR013656">
    <property type="entry name" value="PAS_4"/>
</dbReference>
<evidence type="ECO:0000256" key="2">
    <source>
        <dbReference type="ARBA" id="ARBA00012438"/>
    </source>
</evidence>
<dbReference type="Gene3D" id="1.10.287.130">
    <property type="match status" value="1"/>
</dbReference>
<keyword evidence="12" id="KW-1185">Reference proteome</keyword>
<gene>
    <name evidence="11" type="ORF">JJB07_07620</name>
</gene>
<dbReference type="Gene3D" id="3.30.565.10">
    <property type="entry name" value="Histidine kinase-like ATPase, C-terminal domain"/>
    <property type="match status" value="1"/>
</dbReference>
<dbReference type="InterPro" id="IPR005467">
    <property type="entry name" value="His_kinase_dom"/>
</dbReference>
<dbReference type="Pfam" id="PF08448">
    <property type="entry name" value="PAS_4"/>
    <property type="match status" value="1"/>
</dbReference>
<dbReference type="Gene3D" id="3.30.450.20">
    <property type="entry name" value="PAS domain"/>
    <property type="match status" value="2"/>
</dbReference>